<evidence type="ECO:0000313" key="2">
    <source>
        <dbReference type="EMBL" id="MFC4541087.1"/>
    </source>
</evidence>
<dbReference type="InterPro" id="IPR050471">
    <property type="entry name" value="AB_hydrolase"/>
</dbReference>
<dbReference type="AlphaFoldDB" id="A0ABD5PKZ7"/>
<keyword evidence="3" id="KW-1185">Reference proteome</keyword>
<gene>
    <name evidence="2" type="ORF">ACFO5R_03980</name>
</gene>
<dbReference type="GO" id="GO:0016787">
    <property type="term" value="F:hydrolase activity"/>
    <property type="evidence" value="ECO:0007669"/>
    <property type="project" value="UniProtKB-KW"/>
</dbReference>
<name>A0ABD5PKZ7_9EURY</name>
<dbReference type="PRINTS" id="PR00111">
    <property type="entry name" value="ABHYDROLASE"/>
</dbReference>
<dbReference type="RefSeq" id="WP_250139233.1">
    <property type="nucleotide sequence ID" value="NZ_JALIQP010000001.1"/>
</dbReference>
<evidence type="ECO:0000313" key="3">
    <source>
        <dbReference type="Proteomes" id="UP001595898"/>
    </source>
</evidence>
<dbReference type="PANTHER" id="PTHR43433">
    <property type="entry name" value="HYDROLASE, ALPHA/BETA FOLD FAMILY PROTEIN"/>
    <property type="match status" value="1"/>
</dbReference>
<dbReference type="Proteomes" id="UP001595898">
    <property type="component" value="Unassembled WGS sequence"/>
</dbReference>
<sequence length="270" mass="27693">MTGTDVETITVVDDRTVAYATYGDPDGAPLVFHHGCPGSSRLGALLGEPARKRGVRVIAPSRPGYGRSDPDPDGTPATWAADCEALVKALGLESVAVAGFSGGGPYALAAADRLSERVTAVGVVGAPVPGSGEGPFGRLVDFPRLLGVAFRVGTFVARVRGDGFVVDQLTDESVDDGVARVVGGDFRAGLASGPSGAVRESRSLAGDWTLPSPDVDGPVRVWHGSADENVPIGPVRTAYEDRAGVAFHGVDADHLASLLSVRDDVVRLAG</sequence>
<dbReference type="Gene3D" id="3.40.50.1820">
    <property type="entry name" value="alpha/beta hydrolase"/>
    <property type="match status" value="1"/>
</dbReference>
<dbReference type="EMBL" id="JBHSFA010000002">
    <property type="protein sequence ID" value="MFC4541087.1"/>
    <property type="molecule type" value="Genomic_DNA"/>
</dbReference>
<dbReference type="Pfam" id="PF00561">
    <property type="entry name" value="Abhydrolase_1"/>
    <property type="match status" value="1"/>
</dbReference>
<dbReference type="InterPro" id="IPR029058">
    <property type="entry name" value="AB_hydrolase_fold"/>
</dbReference>
<protein>
    <submittedName>
        <fullName evidence="2">Alpha/beta hydrolase</fullName>
    </submittedName>
</protein>
<keyword evidence="2" id="KW-0378">Hydrolase</keyword>
<feature type="domain" description="AB hydrolase-1" evidence="1">
    <location>
        <begin position="29"/>
        <end position="126"/>
    </location>
</feature>
<dbReference type="SUPFAM" id="SSF53474">
    <property type="entry name" value="alpha/beta-Hydrolases"/>
    <property type="match status" value="1"/>
</dbReference>
<accession>A0ABD5PKZ7</accession>
<dbReference type="PANTHER" id="PTHR43433:SF10">
    <property type="entry name" value="AB HYDROLASE-1 DOMAIN-CONTAINING PROTEIN"/>
    <property type="match status" value="1"/>
</dbReference>
<comment type="caution">
    <text evidence="2">The sequence shown here is derived from an EMBL/GenBank/DDBJ whole genome shotgun (WGS) entry which is preliminary data.</text>
</comment>
<dbReference type="InterPro" id="IPR000073">
    <property type="entry name" value="AB_hydrolase_1"/>
</dbReference>
<proteinExistence type="predicted"/>
<organism evidence="2 3">
    <name type="scientific">Halosolutus amylolyticus</name>
    <dbReference type="NCBI Taxonomy" id="2932267"/>
    <lineage>
        <taxon>Archaea</taxon>
        <taxon>Methanobacteriati</taxon>
        <taxon>Methanobacteriota</taxon>
        <taxon>Stenosarchaea group</taxon>
        <taxon>Halobacteria</taxon>
        <taxon>Halobacteriales</taxon>
        <taxon>Natrialbaceae</taxon>
        <taxon>Halosolutus</taxon>
    </lineage>
</organism>
<evidence type="ECO:0000259" key="1">
    <source>
        <dbReference type="Pfam" id="PF00561"/>
    </source>
</evidence>
<reference evidence="2 3" key="1">
    <citation type="journal article" date="2019" name="Int. J. Syst. Evol. Microbiol.">
        <title>The Global Catalogue of Microorganisms (GCM) 10K type strain sequencing project: providing services to taxonomists for standard genome sequencing and annotation.</title>
        <authorList>
            <consortium name="The Broad Institute Genomics Platform"/>
            <consortium name="The Broad Institute Genome Sequencing Center for Infectious Disease"/>
            <person name="Wu L."/>
            <person name="Ma J."/>
        </authorList>
    </citation>
    <scope>NUCLEOTIDE SEQUENCE [LARGE SCALE GENOMIC DNA]</scope>
    <source>
        <strain evidence="2 3">WLHS5</strain>
    </source>
</reference>